<dbReference type="SUPFAM" id="SSF51206">
    <property type="entry name" value="cAMP-binding domain-like"/>
    <property type="match status" value="1"/>
</dbReference>
<keyword evidence="13" id="KW-0844">Vision</keyword>
<dbReference type="InterPro" id="IPR018488">
    <property type="entry name" value="cNMP-bd_CS"/>
</dbReference>
<reference evidence="19 20" key="1">
    <citation type="journal article" date="2016" name="Nat. Commun.">
        <title>Extremotolerant tardigrade genome and improved radiotolerance of human cultured cells by tardigrade-unique protein.</title>
        <authorList>
            <person name="Hashimoto T."/>
            <person name="Horikawa D.D."/>
            <person name="Saito Y."/>
            <person name="Kuwahara H."/>
            <person name="Kozuka-Hata H."/>
            <person name="Shin-I T."/>
            <person name="Minakuchi Y."/>
            <person name="Ohishi K."/>
            <person name="Motoyama A."/>
            <person name="Aizu T."/>
            <person name="Enomoto A."/>
            <person name="Kondo K."/>
            <person name="Tanaka S."/>
            <person name="Hara Y."/>
            <person name="Koshikawa S."/>
            <person name="Sagara H."/>
            <person name="Miura T."/>
            <person name="Yokobori S."/>
            <person name="Miyagawa K."/>
            <person name="Suzuki Y."/>
            <person name="Kubo T."/>
            <person name="Oyama M."/>
            <person name="Kohara Y."/>
            <person name="Fujiyama A."/>
            <person name="Arakawa K."/>
            <person name="Katayama T."/>
            <person name="Toyoda A."/>
            <person name="Kunieda T."/>
        </authorList>
    </citation>
    <scope>NUCLEOTIDE SEQUENCE [LARGE SCALE GENOMIC DNA]</scope>
    <source>
        <strain evidence="19 20">YOKOZUNA-1</strain>
    </source>
</reference>
<evidence type="ECO:0000256" key="17">
    <source>
        <dbReference type="SAM" id="Phobius"/>
    </source>
</evidence>
<keyword evidence="4" id="KW-0716">Sensory transduction</keyword>
<dbReference type="STRING" id="947166.A0A1D1V1P0"/>
<keyword evidence="11" id="KW-1071">Ligand-gated ion channel</keyword>
<keyword evidence="8" id="KW-0142">cGMP-binding</keyword>
<comment type="caution">
    <text evidence="19">The sequence shown here is derived from an EMBL/GenBank/DDBJ whole genome shotgun (WGS) entry which is preliminary data.</text>
</comment>
<evidence type="ECO:0000256" key="3">
    <source>
        <dbReference type="ARBA" id="ARBA00022535"/>
    </source>
</evidence>
<dbReference type="InterPro" id="IPR018490">
    <property type="entry name" value="cNMP-bd_dom_sf"/>
</dbReference>
<sequence length="1045" mass="118773">MDESDSDAAAHFRRPAFAPSIRVSSDTEGSLGDSNEPSTSAGLKGGRRRKMSWIVQPHEPAIYDVASGTYTGPSPPQSRSTQSSGSARSTSIGRQEESTTTTTTDAAPLLEKTMPVLVDYLENIDSLGSGGFHLDTARRKDLKWIDETPRGIPDTARSSHIPPHLLNLSRTGLIKAQVVRVDSLHVTDHKEASRKYSAAASDVSSMNTARSFERGQQIQEKLHNLVIAFQERARQVKEHVVIRPPSPSQPPSDDSRPFAKMSIPLHQMPLTQQAPPRASTSGPTGQDRGFQILGYEIKFPPWCPQPRLPKTMEPQSEVYISWLFIISLAFMYNAYAIPLRAAFPFQTPENLKWWFLADYSCDVLYLIDIICFKTSVRYVSNGVWVEQRRDIVRRYLNSWRFRLDLMASVPLDIFYLIPQVGVNPLLRLPKLLKLPSYWESHSRLDQVARSPHVLRVLNSLAYMMWMIHTNACLFYYISKSEGFGTNHWVYNEKYPAYLHSFWRTFIVATAVGNAPEPENIVENSYMIFSWLTGVFVFALLIGQIRDIFTQMTYQEDHYQKTVDTAIRYLQNLRIPKEIQRRVRDWYTYNWEQHKTLDENSLLDGLPRKLKTDLVLSVHYHTLSKVQLFHGTDQSLLRDLVLKLKPVVFLPTEYICKKGEVGKDMFIVRSGYLDVVTSDGKVVSTLSEGSVFGEISLLSLTGGNRRTADVRSRGYSNLYVLSKKDLHEVLRDYPETQEILKKKAQRFYRSITPTTEKKSPEVEVIKSRSGTPEFVRTVLNVMAPESALRQRLSQGSIYRNEMSQSQTQTDTSSSDNEIHFQDDGPIGRTRRGHAPRSTIPPSTPLNVSLQVTDETNIPKRSISTEMLRRRRELQLQRTSSSDIDPQPEPPSIPPVSLRRRRSRTPNKMSEAEERDKSPAPIARGESEDSPAEQYSARRSFLPSFILEPLRKFFSRPAKVKPVVMDDRPSEVSEAFEMPARSSRTTRSTRGQVFRMPSAPNSVVGSEAPSFRSVSELNYDSLELIPPNLEKSSSAELYEPVWAVRQT</sequence>
<dbReference type="FunFam" id="2.60.120.10:FF:000020">
    <property type="entry name" value="Cyclic nucleotide-gated channel beta 3"/>
    <property type="match status" value="1"/>
</dbReference>
<evidence type="ECO:0000256" key="9">
    <source>
        <dbReference type="ARBA" id="ARBA00023065"/>
    </source>
</evidence>
<gene>
    <name evidence="19" type="primary">RvY_04696-1</name>
    <name evidence="19" type="synonym">RvY_04696.1</name>
    <name evidence="19" type="ORF">RvY_04696</name>
</gene>
<keyword evidence="7 17" id="KW-1133">Transmembrane helix</keyword>
<dbReference type="AlphaFoldDB" id="A0A1D1V1P0"/>
<evidence type="ECO:0000256" key="16">
    <source>
        <dbReference type="SAM" id="MobiDB-lite"/>
    </source>
</evidence>
<comment type="subcellular location">
    <subcellularLocation>
        <location evidence="1">Membrane</location>
        <topology evidence="1">Multi-pass membrane protein</topology>
    </subcellularLocation>
</comment>
<evidence type="ECO:0000256" key="12">
    <source>
        <dbReference type="ARBA" id="ARBA00023303"/>
    </source>
</evidence>
<feature type="region of interest" description="Disordered" evidence="16">
    <location>
        <begin position="1"/>
        <end position="108"/>
    </location>
</feature>
<dbReference type="PANTHER" id="PTHR45638:SF1">
    <property type="entry name" value="CYCLIC NUCLEOTIDE-GATED ION CHANNEL SUBUNIT B, ISOFORM A"/>
    <property type="match status" value="1"/>
</dbReference>
<dbReference type="Pfam" id="PF00520">
    <property type="entry name" value="Ion_trans"/>
    <property type="match status" value="1"/>
</dbReference>
<evidence type="ECO:0000256" key="11">
    <source>
        <dbReference type="ARBA" id="ARBA00023286"/>
    </source>
</evidence>
<dbReference type="CDD" id="cd00038">
    <property type="entry name" value="CAP_ED"/>
    <property type="match status" value="1"/>
</dbReference>
<dbReference type="GO" id="GO:0044877">
    <property type="term" value="F:protein-containing complex binding"/>
    <property type="evidence" value="ECO:0007669"/>
    <property type="project" value="TreeGrafter"/>
</dbReference>
<keyword evidence="12" id="KW-0407">Ion channel</keyword>
<feature type="region of interest" description="Disordered" evidence="16">
    <location>
        <begin position="239"/>
        <end position="259"/>
    </location>
</feature>
<dbReference type="OrthoDB" id="421226at2759"/>
<dbReference type="InterPro" id="IPR050866">
    <property type="entry name" value="CNG_cation_channel"/>
</dbReference>
<evidence type="ECO:0000256" key="8">
    <source>
        <dbReference type="ARBA" id="ARBA00022992"/>
    </source>
</evidence>
<dbReference type="Gene3D" id="1.10.287.630">
    <property type="entry name" value="Helix hairpin bin"/>
    <property type="match status" value="1"/>
</dbReference>
<evidence type="ECO:0000256" key="10">
    <source>
        <dbReference type="ARBA" id="ARBA00023136"/>
    </source>
</evidence>
<evidence type="ECO:0000313" key="19">
    <source>
        <dbReference type="EMBL" id="GAU92643.1"/>
    </source>
</evidence>
<feature type="region of interest" description="Disordered" evidence="16">
    <location>
        <begin position="800"/>
        <end position="933"/>
    </location>
</feature>
<evidence type="ECO:0000313" key="20">
    <source>
        <dbReference type="Proteomes" id="UP000186922"/>
    </source>
</evidence>
<dbReference type="Proteomes" id="UP000186922">
    <property type="component" value="Unassembled WGS sequence"/>
</dbReference>
<feature type="domain" description="Cyclic nucleotide-binding" evidence="18">
    <location>
        <begin position="627"/>
        <end position="729"/>
    </location>
</feature>
<evidence type="ECO:0000259" key="18">
    <source>
        <dbReference type="PROSITE" id="PS50042"/>
    </source>
</evidence>
<evidence type="ECO:0000256" key="15">
    <source>
        <dbReference type="ARBA" id="ARBA00036239"/>
    </source>
</evidence>
<evidence type="ECO:0000256" key="7">
    <source>
        <dbReference type="ARBA" id="ARBA00022989"/>
    </source>
</evidence>
<evidence type="ECO:0000256" key="2">
    <source>
        <dbReference type="ARBA" id="ARBA00022448"/>
    </source>
</evidence>
<evidence type="ECO:0000256" key="4">
    <source>
        <dbReference type="ARBA" id="ARBA00022606"/>
    </source>
</evidence>
<dbReference type="Gene3D" id="1.10.287.70">
    <property type="match status" value="1"/>
</dbReference>
<evidence type="ECO:0000256" key="5">
    <source>
        <dbReference type="ARBA" id="ARBA00022692"/>
    </source>
</evidence>
<keyword evidence="20" id="KW-1185">Reference proteome</keyword>
<protein>
    <recommendedName>
        <fullName evidence="18">Cyclic nucleotide-binding domain-containing protein</fullName>
    </recommendedName>
</protein>
<accession>A0A1D1V1P0</accession>
<dbReference type="InterPro" id="IPR005821">
    <property type="entry name" value="Ion_trans_dom"/>
</dbReference>
<dbReference type="FunFam" id="1.10.287.70:FF:000072">
    <property type="entry name" value="Cyclic nucleotide gated channel beta 3"/>
    <property type="match status" value="1"/>
</dbReference>
<evidence type="ECO:0000256" key="13">
    <source>
        <dbReference type="ARBA" id="ARBA00023305"/>
    </source>
</evidence>
<dbReference type="SMART" id="SM00100">
    <property type="entry name" value="cNMP"/>
    <property type="match status" value="1"/>
</dbReference>
<keyword evidence="10 17" id="KW-0472">Membrane</keyword>
<dbReference type="GO" id="GO:0007601">
    <property type="term" value="P:visual perception"/>
    <property type="evidence" value="ECO:0007669"/>
    <property type="project" value="UniProtKB-KW"/>
</dbReference>
<dbReference type="GO" id="GO:0017071">
    <property type="term" value="C:intracellular cyclic nucleotide activated cation channel complex"/>
    <property type="evidence" value="ECO:0007669"/>
    <property type="project" value="TreeGrafter"/>
</dbReference>
<dbReference type="PANTHER" id="PTHR45638">
    <property type="entry name" value="CYCLIC NUCLEOTIDE-GATED CATION CHANNEL SUBUNIT A"/>
    <property type="match status" value="1"/>
</dbReference>
<evidence type="ECO:0000256" key="1">
    <source>
        <dbReference type="ARBA" id="ARBA00004141"/>
    </source>
</evidence>
<feature type="transmembrane region" description="Helical" evidence="17">
    <location>
        <begin position="319"/>
        <end position="337"/>
    </location>
</feature>
<dbReference type="Gene3D" id="2.60.120.10">
    <property type="entry name" value="Jelly Rolls"/>
    <property type="match status" value="1"/>
</dbReference>
<comment type="catalytic activity">
    <reaction evidence="15">
        <text>Na(+)(in) = Na(+)(out)</text>
        <dbReference type="Rhea" id="RHEA:34963"/>
        <dbReference type="ChEBI" id="CHEBI:29101"/>
    </reaction>
</comment>
<keyword evidence="9" id="KW-0406">Ion transport</keyword>
<dbReference type="PROSITE" id="PS50042">
    <property type="entry name" value="CNMP_BINDING_3"/>
    <property type="match status" value="1"/>
</dbReference>
<dbReference type="GO" id="GO:0005222">
    <property type="term" value="F:intracellularly cAMP-activated cation channel activity"/>
    <property type="evidence" value="ECO:0007669"/>
    <property type="project" value="TreeGrafter"/>
</dbReference>
<dbReference type="GO" id="GO:0005223">
    <property type="term" value="F:intracellularly cGMP-activated cation channel activity"/>
    <property type="evidence" value="ECO:0007669"/>
    <property type="project" value="TreeGrafter"/>
</dbReference>
<organism evidence="19 20">
    <name type="scientific">Ramazzottius varieornatus</name>
    <name type="common">Water bear</name>
    <name type="synonym">Tardigrade</name>
    <dbReference type="NCBI Taxonomy" id="947166"/>
    <lineage>
        <taxon>Eukaryota</taxon>
        <taxon>Metazoa</taxon>
        <taxon>Ecdysozoa</taxon>
        <taxon>Tardigrada</taxon>
        <taxon>Eutardigrada</taxon>
        <taxon>Parachela</taxon>
        <taxon>Hypsibioidea</taxon>
        <taxon>Ramazzottiidae</taxon>
        <taxon>Ramazzottius</taxon>
    </lineage>
</organism>
<dbReference type="Pfam" id="PF00027">
    <property type="entry name" value="cNMP_binding"/>
    <property type="match status" value="1"/>
</dbReference>
<dbReference type="EMBL" id="BDGG01000002">
    <property type="protein sequence ID" value="GAU92643.1"/>
    <property type="molecule type" value="Genomic_DNA"/>
</dbReference>
<dbReference type="GO" id="GO:0005886">
    <property type="term" value="C:plasma membrane"/>
    <property type="evidence" value="ECO:0007669"/>
    <property type="project" value="TreeGrafter"/>
</dbReference>
<dbReference type="InterPro" id="IPR000595">
    <property type="entry name" value="cNMP-bd_dom"/>
</dbReference>
<keyword evidence="2" id="KW-0813">Transport</keyword>
<dbReference type="PROSITE" id="PS00888">
    <property type="entry name" value="CNMP_BINDING_1"/>
    <property type="match status" value="1"/>
</dbReference>
<dbReference type="PROSITE" id="PS00889">
    <property type="entry name" value="CNMP_BINDING_2"/>
    <property type="match status" value="1"/>
</dbReference>
<dbReference type="InterPro" id="IPR014710">
    <property type="entry name" value="RmlC-like_jellyroll"/>
</dbReference>
<feature type="compositionally biased region" description="Polar residues" evidence="16">
    <location>
        <begin position="22"/>
        <end position="41"/>
    </location>
</feature>
<evidence type="ECO:0000256" key="6">
    <source>
        <dbReference type="ARBA" id="ARBA00022741"/>
    </source>
</evidence>
<comment type="catalytic activity">
    <reaction evidence="14">
        <text>K(+)(in) = K(+)(out)</text>
        <dbReference type="Rhea" id="RHEA:29463"/>
        <dbReference type="ChEBI" id="CHEBI:29103"/>
    </reaction>
</comment>
<feature type="transmembrane region" description="Helical" evidence="17">
    <location>
        <begin position="527"/>
        <end position="544"/>
    </location>
</feature>
<keyword evidence="6" id="KW-0547">Nucleotide-binding</keyword>
<proteinExistence type="predicted"/>
<dbReference type="SUPFAM" id="SSF81324">
    <property type="entry name" value="Voltage-gated potassium channels"/>
    <property type="match status" value="1"/>
</dbReference>
<dbReference type="GO" id="GO:0030553">
    <property type="term" value="F:cGMP binding"/>
    <property type="evidence" value="ECO:0007669"/>
    <property type="project" value="UniProtKB-KW"/>
</dbReference>
<feature type="compositionally biased region" description="Low complexity" evidence="16">
    <location>
        <begin position="802"/>
        <end position="814"/>
    </location>
</feature>
<feature type="compositionally biased region" description="Polar residues" evidence="16">
    <location>
        <begin position="843"/>
        <end position="854"/>
    </location>
</feature>
<feature type="compositionally biased region" description="Low complexity" evidence="16">
    <location>
        <begin position="77"/>
        <end position="104"/>
    </location>
</feature>
<keyword evidence="5 17" id="KW-0812">Transmembrane</keyword>
<evidence type="ECO:0000256" key="14">
    <source>
        <dbReference type="ARBA" id="ARBA00034430"/>
    </source>
</evidence>
<dbReference type="FunFam" id="1.10.287.630:FF:000001">
    <property type="entry name" value="Cyclic nucleotide-gated channel alpha 3"/>
    <property type="match status" value="1"/>
</dbReference>
<feature type="compositionally biased region" description="Low complexity" evidence="16">
    <location>
        <begin position="874"/>
        <end position="883"/>
    </location>
</feature>
<name>A0A1D1V1P0_RAMVA</name>
<keyword evidence="3" id="KW-0140">cGMP</keyword>